<dbReference type="PANTHER" id="PTHR43807">
    <property type="entry name" value="FI04487P"/>
    <property type="match status" value="1"/>
</dbReference>
<keyword evidence="2 6" id="KW-0032">Aminotransferase</keyword>
<evidence type="ECO:0000256" key="4">
    <source>
        <dbReference type="ARBA" id="ARBA00022898"/>
    </source>
</evidence>
<dbReference type="InterPro" id="IPR051326">
    <property type="entry name" value="Kynurenine-oxoglutarate_AT"/>
</dbReference>
<sequence length="382" mass="42853">MPKPESKLPDVGTSIFSVMSKMAQEHSAINLSQGFPDFEVSTDLIGLVNKYMSNGFNQYAPMPGVPALREQIASMLKSRFNYLANPETEITITSGATEALYNSITALIAPGDEVILFDPAYDSYDPTIRLSGGIPVHLTLKQPDFSIDWDEVEQKVSAQTRMIMINTPHNPTGSVLTGEDMRRLDKIASQHPDLLILSDEVYEHIIFDNFTHASILRYPALADQSIAVFSFGKTFHATGWKVGYVVAPAGIMQEIRKLHQFVTFSVNTAVQLAIAEYLKTESNYTQLPAFYQQKRDLFLDQIKGSGFTPIPCHGTYFQSLSYKEISDRPDMEMAEYLTKTHSIASIPISAFYKSRRDDKILRFCFAKSEETIEKAAKILCRI</sequence>
<dbReference type="InterPro" id="IPR015424">
    <property type="entry name" value="PyrdxlP-dep_Trfase"/>
</dbReference>
<evidence type="ECO:0000256" key="3">
    <source>
        <dbReference type="ARBA" id="ARBA00022679"/>
    </source>
</evidence>
<dbReference type="Gene3D" id="3.40.640.10">
    <property type="entry name" value="Type I PLP-dependent aspartate aminotransferase-like (Major domain)"/>
    <property type="match status" value="1"/>
</dbReference>
<evidence type="ECO:0000259" key="5">
    <source>
        <dbReference type="Pfam" id="PF00155"/>
    </source>
</evidence>
<protein>
    <submittedName>
        <fullName evidence="6">Aminotransferase class I/II-fold pyridoxal phosphate-dependent enzyme</fullName>
    </submittedName>
</protein>
<keyword evidence="7" id="KW-1185">Reference proteome</keyword>
<dbReference type="GO" id="GO:0008483">
    <property type="term" value="F:transaminase activity"/>
    <property type="evidence" value="ECO:0007669"/>
    <property type="project" value="UniProtKB-KW"/>
</dbReference>
<dbReference type="Proteomes" id="UP000798808">
    <property type="component" value="Unassembled WGS sequence"/>
</dbReference>
<dbReference type="InterPro" id="IPR004839">
    <property type="entry name" value="Aminotransferase_I/II_large"/>
</dbReference>
<evidence type="ECO:0000313" key="7">
    <source>
        <dbReference type="Proteomes" id="UP000798808"/>
    </source>
</evidence>
<accession>A0ABW9RQA5</accession>
<proteinExistence type="predicted"/>
<gene>
    <name evidence="6" type="ORF">E1163_14545</name>
</gene>
<dbReference type="InterPro" id="IPR015421">
    <property type="entry name" value="PyrdxlP-dep_Trfase_major"/>
</dbReference>
<name>A0ABW9RQA5_9BACT</name>
<evidence type="ECO:0000256" key="1">
    <source>
        <dbReference type="ARBA" id="ARBA00001933"/>
    </source>
</evidence>
<evidence type="ECO:0000313" key="6">
    <source>
        <dbReference type="EMBL" id="MTI26173.1"/>
    </source>
</evidence>
<comment type="cofactor">
    <cofactor evidence="1">
        <name>pyridoxal 5'-phosphate</name>
        <dbReference type="ChEBI" id="CHEBI:597326"/>
    </cofactor>
</comment>
<dbReference type="EMBL" id="SMLW01000567">
    <property type="protein sequence ID" value="MTI26173.1"/>
    <property type="molecule type" value="Genomic_DNA"/>
</dbReference>
<feature type="domain" description="Aminotransferase class I/classII large" evidence="5">
    <location>
        <begin position="29"/>
        <end position="378"/>
    </location>
</feature>
<dbReference type="NCBIfam" id="NF006569">
    <property type="entry name" value="PRK09082.1"/>
    <property type="match status" value="1"/>
</dbReference>
<dbReference type="SUPFAM" id="SSF53383">
    <property type="entry name" value="PLP-dependent transferases"/>
    <property type="match status" value="1"/>
</dbReference>
<dbReference type="Gene3D" id="3.90.1150.10">
    <property type="entry name" value="Aspartate Aminotransferase, domain 1"/>
    <property type="match status" value="1"/>
</dbReference>
<dbReference type="PANTHER" id="PTHR43807:SF20">
    <property type="entry name" value="FI04487P"/>
    <property type="match status" value="1"/>
</dbReference>
<organism evidence="6 7">
    <name type="scientific">Fulvivirga kasyanovii</name>
    <dbReference type="NCBI Taxonomy" id="396812"/>
    <lineage>
        <taxon>Bacteria</taxon>
        <taxon>Pseudomonadati</taxon>
        <taxon>Bacteroidota</taxon>
        <taxon>Cytophagia</taxon>
        <taxon>Cytophagales</taxon>
        <taxon>Fulvivirgaceae</taxon>
        <taxon>Fulvivirga</taxon>
    </lineage>
</organism>
<dbReference type="Pfam" id="PF00155">
    <property type="entry name" value="Aminotran_1_2"/>
    <property type="match status" value="1"/>
</dbReference>
<keyword evidence="4" id="KW-0663">Pyridoxal phosphate</keyword>
<reference evidence="6 7" key="1">
    <citation type="submission" date="2019-02" db="EMBL/GenBank/DDBJ databases">
        <authorList>
            <person name="Goldberg S.R."/>
            <person name="Haltli B.A."/>
            <person name="Correa H."/>
            <person name="Russell K.G."/>
        </authorList>
    </citation>
    <scope>NUCLEOTIDE SEQUENCE [LARGE SCALE GENOMIC DNA]</scope>
    <source>
        <strain evidence="6 7">JCM 16186</strain>
    </source>
</reference>
<dbReference type="RefSeq" id="WP_155173063.1">
    <property type="nucleotide sequence ID" value="NZ_BAAAFL010000010.1"/>
</dbReference>
<dbReference type="CDD" id="cd00609">
    <property type="entry name" value="AAT_like"/>
    <property type="match status" value="1"/>
</dbReference>
<dbReference type="InterPro" id="IPR015422">
    <property type="entry name" value="PyrdxlP-dep_Trfase_small"/>
</dbReference>
<comment type="caution">
    <text evidence="6">The sequence shown here is derived from an EMBL/GenBank/DDBJ whole genome shotgun (WGS) entry which is preliminary data.</text>
</comment>
<keyword evidence="3" id="KW-0808">Transferase</keyword>
<evidence type="ECO:0000256" key="2">
    <source>
        <dbReference type="ARBA" id="ARBA00022576"/>
    </source>
</evidence>